<evidence type="ECO:0000256" key="1">
    <source>
        <dbReference type="ARBA" id="ARBA00004123"/>
    </source>
</evidence>
<dbReference type="SUPFAM" id="SSF50978">
    <property type="entry name" value="WD40 repeat-like"/>
    <property type="match status" value="1"/>
</dbReference>
<protein>
    <recommendedName>
        <fullName evidence="4">Cleavage stimulation factor 50 kDa subunit</fullName>
    </recommendedName>
</protein>
<dbReference type="EMBL" id="KQ965731">
    <property type="protein sequence ID" value="KXS22009.1"/>
    <property type="molecule type" value="Genomic_DNA"/>
</dbReference>
<dbReference type="OMA" id="HTEDYVM"/>
<dbReference type="OrthoDB" id="538223at2759"/>
<dbReference type="PANTHER" id="PTHR44133:SF2">
    <property type="entry name" value="CLEAVAGE STIMULATION FACTOR SUBUNIT 1"/>
    <property type="match status" value="1"/>
</dbReference>
<dbReference type="InterPro" id="IPR015943">
    <property type="entry name" value="WD40/YVTN_repeat-like_dom_sf"/>
</dbReference>
<dbReference type="GO" id="GO:0031124">
    <property type="term" value="P:mRNA 3'-end processing"/>
    <property type="evidence" value="ECO:0007669"/>
    <property type="project" value="InterPro"/>
</dbReference>
<dbReference type="InterPro" id="IPR044633">
    <property type="entry name" value="CstF1-like"/>
</dbReference>
<accession>A0A139AZ61</accession>
<dbReference type="GO" id="GO:0003723">
    <property type="term" value="F:RNA binding"/>
    <property type="evidence" value="ECO:0007669"/>
    <property type="project" value="TreeGrafter"/>
</dbReference>
<keyword evidence="5" id="KW-0853">WD repeat</keyword>
<feature type="repeat" description="WD" evidence="5">
    <location>
        <begin position="217"/>
        <end position="252"/>
    </location>
</feature>
<dbReference type="PROSITE" id="PS50082">
    <property type="entry name" value="WD_REPEATS_2"/>
    <property type="match status" value="6"/>
</dbReference>
<dbReference type="InterPro" id="IPR001680">
    <property type="entry name" value="WD40_rpt"/>
</dbReference>
<gene>
    <name evidence="6" type="ORF">M427DRAFT_50371</name>
</gene>
<evidence type="ECO:0000256" key="2">
    <source>
        <dbReference type="ARBA" id="ARBA00022664"/>
    </source>
</evidence>
<dbReference type="Gene3D" id="2.130.10.10">
    <property type="entry name" value="YVTN repeat-like/Quinoprotein amine dehydrogenase"/>
    <property type="match status" value="3"/>
</dbReference>
<evidence type="ECO:0000313" key="6">
    <source>
        <dbReference type="EMBL" id="KXS22009.1"/>
    </source>
</evidence>
<dbReference type="SMART" id="SM00320">
    <property type="entry name" value="WD40"/>
    <property type="match status" value="7"/>
</dbReference>
<proteinExistence type="predicted"/>
<dbReference type="InterPro" id="IPR018247">
    <property type="entry name" value="EF_Hand_1_Ca_BS"/>
</dbReference>
<feature type="repeat" description="WD" evidence="5">
    <location>
        <begin position="313"/>
        <end position="347"/>
    </location>
</feature>
<keyword evidence="3" id="KW-0539">Nucleus</keyword>
<dbReference type="AlphaFoldDB" id="A0A139AZ61"/>
<dbReference type="CDD" id="cd00200">
    <property type="entry name" value="WD40"/>
    <property type="match status" value="1"/>
</dbReference>
<evidence type="ECO:0000256" key="3">
    <source>
        <dbReference type="ARBA" id="ARBA00023242"/>
    </source>
</evidence>
<name>A0A139AZ61_GONPJ</name>
<organism evidence="6 7">
    <name type="scientific">Gonapodya prolifera (strain JEL478)</name>
    <name type="common">Monoblepharis prolifera</name>
    <dbReference type="NCBI Taxonomy" id="1344416"/>
    <lineage>
        <taxon>Eukaryota</taxon>
        <taxon>Fungi</taxon>
        <taxon>Fungi incertae sedis</taxon>
        <taxon>Chytridiomycota</taxon>
        <taxon>Chytridiomycota incertae sedis</taxon>
        <taxon>Monoblepharidomycetes</taxon>
        <taxon>Monoblepharidales</taxon>
        <taxon>Gonapodyaceae</taxon>
        <taxon>Gonapodya</taxon>
    </lineage>
</organism>
<dbReference type="GO" id="GO:0005848">
    <property type="term" value="C:mRNA cleavage stimulating factor complex"/>
    <property type="evidence" value="ECO:0007669"/>
    <property type="project" value="InterPro"/>
</dbReference>
<evidence type="ECO:0000256" key="5">
    <source>
        <dbReference type="PROSITE-ProRule" id="PRU00221"/>
    </source>
</evidence>
<sequence length="427" mass="45632">MTDPDGTGTLDREELLPLIISQLHQFGLHEHARRLGLDTRIPLSHSTASSRLAELAFLGKQAELQGIDENGDGDGDEFGGDAVFGGDWADGEGLSFDDPDANSQRPAPNYGVRFVSMHKAPVLSGSFSADGTHLATSSRDTTIRVFSAAKMASSNRADDGGAGAGGEAGVVKVYSDHQGPVNEVAWHPGGTILASAGEDRAVRFFEVAKTAKKAMKWVADSHPVKSISFHPSGDYVVTGTEQGQARVYDFRSLQCFTPPFPNEAHRKRINSVRFSPTGTVFASGSDDGTVKIYDTITGRVINTLEAAHKGRPVWSVRFSKNGRYLLSTGGDSTAKCWDMKTGVAVQSYEGAGMASGPISASLSHSEHHVLCGDDRNNFLLVWDARTGNVLRKLSAHSGTVRGVASSPVAAAFASYSDDSRVRYWNVE</sequence>
<comment type="subcellular location">
    <subcellularLocation>
        <location evidence="1">Nucleus</location>
    </subcellularLocation>
</comment>
<keyword evidence="7" id="KW-1185">Reference proteome</keyword>
<dbReference type="PROSITE" id="PS00018">
    <property type="entry name" value="EF_HAND_1"/>
    <property type="match status" value="1"/>
</dbReference>
<dbReference type="Proteomes" id="UP000070544">
    <property type="component" value="Unassembled WGS sequence"/>
</dbReference>
<evidence type="ECO:0000256" key="4">
    <source>
        <dbReference type="ARBA" id="ARBA00029851"/>
    </source>
</evidence>
<dbReference type="STRING" id="1344416.A0A139AZ61"/>
<dbReference type="PROSITE" id="PS50294">
    <property type="entry name" value="WD_REPEATS_REGION"/>
    <property type="match status" value="3"/>
</dbReference>
<feature type="repeat" description="WD" evidence="5">
    <location>
        <begin position="115"/>
        <end position="147"/>
    </location>
</feature>
<dbReference type="Pfam" id="PF00400">
    <property type="entry name" value="WD40"/>
    <property type="match status" value="6"/>
</dbReference>
<feature type="repeat" description="WD" evidence="5">
    <location>
        <begin position="262"/>
        <end position="303"/>
    </location>
</feature>
<dbReference type="PANTHER" id="PTHR44133">
    <property type="entry name" value="CLEAVAGE STIMULATION FACTOR SUBUNIT 1"/>
    <property type="match status" value="1"/>
</dbReference>
<feature type="repeat" description="WD" evidence="5">
    <location>
        <begin position="393"/>
        <end position="427"/>
    </location>
</feature>
<evidence type="ECO:0000313" key="7">
    <source>
        <dbReference type="Proteomes" id="UP000070544"/>
    </source>
</evidence>
<dbReference type="InterPro" id="IPR036322">
    <property type="entry name" value="WD40_repeat_dom_sf"/>
</dbReference>
<reference evidence="6 7" key="1">
    <citation type="journal article" date="2015" name="Genome Biol. Evol.">
        <title>Phylogenomic analyses indicate that early fungi evolved digesting cell walls of algal ancestors of land plants.</title>
        <authorList>
            <person name="Chang Y."/>
            <person name="Wang S."/>
            <person name="Sekimoto S."/>
            <person name="Aerts A.L."/>
            <person name="Choi C."/>
            <person name="Clum A."/>
            <person name="LaButti K.M."/>
            <person name="Lindquist E.A."/>
            <person name="Yee Ngan C."/>
            <person name="Ohm R.A."/>
            <person name="Salamov A.A."/>
            <person name="Grigoriev I.V."/>
            <person name="Spatafora J.W."/>
            <person name="Berbee M.L."/>
        </authorList>
    </citation>
    <scope>NUCLEOTIDE SEQUENCE [LARGE SCALE GENOMIC DNA]</scope>
    <source>
        <strain evidence="6 7">JEL478</strain>
    </source>
</reference>
<keyword evidence="2" id="KW-0507">mRNA processing</keyword>
<feature type="repeat" description="WD" evidence="5">
    <location>
        <begin position="174"/>
        <end position="207"/>
    </location>
</feature>